<proteinExistence type="predicted"/>
<feature type="transmembrane region" description="Helical" evidence="11">
    <location>
        <begin position="354"/>
        <end position="375"/>
    </location>
</feature>
<dbReference type="GO" id="GO:0000009">
    <property type="term" value="F:alpha-1,6-mannosyltransferase activity"/>
    <property type="evidence" value="ECO:0007669"/>
    <property type="project" value="InterPro"/>
</dbReference>
<comment type="pathway">
    <text evidence="2">Glycolipid biosynthesis; glycosylphosphatidylinositol-anchor biosynthesis.</text>
</comment>
<keyword evidence="3" id="KW-0337">GPI-anchor biosynthesis</keyword>
<evidence type="ECO:0000256" key="5">
    <source>
        <dbReference type="ARBA" id="ARBA00022679"/>
    </source>
</evidence>
<comment type="caution">
    <text evidence="12">The sequence shown here is derived from an EMBL/GenBank/DDBJ whole genome shotgun (WGS) entry which is preliminary data.</text>
</comment>
<dbReference type="GO" id="GO:0016020">
    <property type="term" value="C:membrane"/>
    <property type="evidence" value="ECO:0007669"/>
    <property type="project" value="GOC"/>
</dbReference>
<keyword evidence="9 11" id="KW-0472">Membrane</keyword>
<feature type="transmembrane region" description="Helical" evidence="11">
    <location>
        <begin position="382"/>
        <end position="400"/>
    </location>
</feature>
<sequence>MLANGATDEATTDQTPSASTTSGSVLGRCAAVLYRYRDWVEPIALFWFVRLIGVLTVARFASLHGRSLGSVLSSWDGQWMLDIAEFGYDGVPLTQTDARGLRDANTPYAFFPGYPYLVGAVEKIPGFTAYGAAITVNVVVGALAAVGVARLAQLCAAHMLDPDSAGRWRRAVRMPTRLGRWLFPARDDDSAAAQTVGADPDLHRVGLIMVVLFAAAPMGIVLSMAYTEALFCALAAWALVGVLRGNWYLAGVTAFLSGFCRPTAAVLIAVVMLCGALAAWRLIRQGRYGESGPALFAVVFSPLGYIAYLCIVWAHTGSPTGWFTIQTQGWGTSFDWGRATYNFINSVLVSEAEIAPMVTAWVLLATFALVFVSLWKRLPWPVWLYGVLLVAQIAGSGGLMMSRPRLLLPAFVLLIPIAIGIARLKVSTQICILVAVIAVSSWFGAHMLTVYPHAI</sequence>
<evidence type="ECO:0000256" key="9">
    <source>
        <dbReference type="ARBA" id="ARBA00023136"/>
    </source>
</evidence>
<dbReference type="Proteomes" id="UP000621454">
    <property type="component" value="Unassembled WGS sequence"/>
</dbReference>
<evidence type="ECO:0000256" key="10">
    <source>
        <dbReference type="SAM" id="MobiDB-lite"/>
    </source>
</evidence>
<feature type="transmembrane region" description="Helical" evidence="11">
    <location>
        <begin position="229"/>
        <end position="250"/>
    </location>
</feature>
<dbReference type="PANTHER" id="PTHR12468">
    <property type="entry name" value="GPI MANNOSYLTRANSFERASE 2"/>
    <property type="match status" value="1"/>
</dbReference>
<dbReference type="InterPro" id="IPR007315">
    <property type="entry name" value="PIG-V/Gpi18"/>
</dbReference>
<reference evidence="12" key="1">
    <citation type="journal article" date="2014" name="Int. J. Syst. Evol. Microbiol.">
        <title>Complete genome sequence of Corynebacterium casei LMG S-19264T (=DSM 44701T), isolated from a smear-ripened cheese.</title>
        <authorList>
            <consortium name="US DOE Joint Genome Institute (JGI-PGF)"/>
            <person name="Walter F."/>
            <person name="Albersmeier A."/>
            <person name="Kalinowski J."/>
            <person name="Ruckert C."/>
        </authorList>
    </citation>
    <scope>NUCLEOTIDE SEQUENCE</scope>
    <source>
        <strain evidence="12">CGMCC 1.12827</strain>
    </source>
</reference>
<evidence type="ECO:0000256" key="2">
    <source>
        <dbReference type="ARBA" id="ARBA00004687"/>
    </source>
</evidence>
<reference evidence="12" key="2">
    <citation type="submission" date="2020-09" db="EMBL/GenBank/DDBJ databases">
        <authorList>
            <person name="Sun Q."/>
            <person name="Zhou Y."/>
        </authorList>
    </citation>
    <scope>NUCLEOTIDE SEQUENCE</scope>
    <source>
        <strain evidence="12">CGMCC 1.12827</strain>
    </source>
</reference>
<evidence type="ECO:0000256" key="8">
    <source>
        <dbReference type="ARBA" id="ARBA00022989"/>
    </source>
</evidence>
<evidence type="ECO:0000256" key="4">
    <source>
        <dbReference type="ARBA" id="ARBA00022676"/>
    </source>
</evidence>
<evidence type="ECO:0000313" key="12">
    <source>
        <dbReference type="EMBL" id="GGB40624.1"/>
    </source>
</evidence>
<keyword evidence="4" id="KW-0328">Glycosyltransferase</keyword>
<dbReference type="RefSeq" id="WP_229742740.1">
    <property type="nucleotide sequence ID" value="NZ_BMGC01000026.1"/>
</dbReference>
<keyword evidence="8 11" id="KW-1133">Transmembrane helix</keyword>
<feature type="compositionally biased region" description="Polar residues" evidence="10">
    <location>
        <begin position="12"/>
        <end position="22"/>
    </location>
</feature>
<dbReference type="EMBL" id="BMGC01000026">
    <property type="protein sequence ID" value="GGB40624.1"/>
    <property type="molecule type" value="Genomic_DNA"/>
</dbReference>
<keyword evidence="13" id="KW-1185">Reference proteome</keyword>
<feature type="transmembrane region" description="Helical" evidence="11">
    <location>
        <begin position="43"/>
        <end position="61"/>
    </location>
</feature>
<accession>A0A916WYT0</accession>
<name>A0A916WYT0_9ACTN</name>
<feature type="transmembrane region" description="Helical" evidence="11">
    <location>
        <begin position="295"/>
        <end position="314"/>
    </location>
</feature>
<feature type="transmembrane region" description="Helical" evidence="11">
    <location>
        <begin position="431"/>
        <end position="451"/>
    </location>
</feature>
<dbReference type="GO" id="GO:0006506">
    <property type="term" value="P:GPI anchor biosynthetic process"/>
    <property type="evidence" value="ECO:0007669"/>
    <property type="project" value="UniProtKB-KW"/>
</dbReference>
<protein>
    <submittedName>
        <fullName evidence="12">Membrane protein</fullName>
    </submittedName>
</protein>
<feature type="transmembrane region" description="Helical" evidence="11">
    <location>
        <begin position="262"/>
        <end position="283"/>
    </location>
</feature>
<keyword evidence="6 11" id="KW-0812">Transmembrane</keyword>
<keyword evidence="5" id="KW-0808">Transferase</keyword>
<keyword evidence="7" id="KW-0256">Endoplasmic reticulum</keyword>
<gene>
    <name evidence="12" type="ORF">GCM10011489_30260</name>
</gene>
<feature type="region of interest" description="Disordered" evidence="10">
    <location>
        <begin position="1"/>
        <end position="22"/>
    </location>
</feature>
<comment type="subcellular location">
    <subcellularLocation>
        <location evidence="1">Endoplasmic reticulum membrane</location>
        <topology evidence="1">Multi-pass membrane protein</topology>
    </subcellularLocation>
</comment>
<dbReference type="PANTHER" id="PTHR12468:SF2">
    <property type="entry name" value="GPI MANNOSYLTRANSFERASE 2"/>
    <property type="match status" value="1"/>
</dbReference>
<feature type="transmembrane region" description="Helical" evidence="11">
    <location>
        <begin position="127"/>
        <end position="152"/>
    </location>
</feature>
<evidence type="ECO:0000256" key="1">
    <source>
        <dbReference type="ARBA" id="ARBA00004477"/>
    </source>
</evidence>
<evidence type="ECO:0000256" key="11">
    <source>
        <dbReference type="SAM" id="Phobius"/>
    </source>
</evidence>
<dbReference type="GO" id="GO:0004376">
    <property type="term" value="F:GPI mannosyltransferase activity"/>
    <property type="evidence" value="ECO:0007669"/>
    <property type="project" value="InterPro"/>
</dbReference>
<feature type="transmembrane region" description="Helical" evidence="11">
    <location>
        <begin position="406"/>
        <end position="424"/>
    </location>
</feature>
<organism evidence="12 13">
    <name type="scientific">Gordonia jinhuaensis</name>
    <dbReference type="NCBI Taxonomy" id="1517702"/>
    <lineage>
        <taxon>Bacteria</taxon>
        <taxon>Bacillati</taxon>
        <taxon>Actinomycetota</taxon>
        <taxon>Actinomycetes</taxon>
        <taxon>Mycobacteriales</taxon>
        <taxon>Gordoniaceae</taxon>
        <taxon>Gordonia</taxon>
    </lineage>
</organism>
<evidence type="ECO:0000256" key="6">
    <source>
        <dbReference type="ARBA" id="ARBA00022692"/>
    </source>
</evidence>
<evidence type="ECO:0000313" key="13">
    <source>
        <dbReference type="Proteomes" id="UP000621454"/>
    </source>
</evidence>
<evidence type="ECO:0000256" key="3">
    <source>
        <dbReference type="ARBA" id="ARBA00022502"/>
    </source>
</evidence>
<evidence type="ECO:0000256" key="7">
    <source>
        <dbReference type="ARBA" id="ARBA00022824"/>
    </source>
</evidence>
<dbReference type="AlphaFoldDB" id="A0A916WYT0"/>